<comment type="caution">
    <text evidence="1">The sequence shown here is derived from an EMBL/GenBank/DDBJ whole genome shotgun (WGS) entry which is preliminary data.</text>
</comment>
<evidence type="ECO:0000313" key="2">
    <source>
        <dbReference type="Proteomes" id="UP000235392"/>
    </source>
</evidence>
<name>A0A2N5U642_9BASI</name>
<dbReference type="Proteomes" id="UP000235392">
    <property type="component" value="Unassembled WGS sequence"/>
</dbReference>
<protein>
    <submittedName>
        <fullName evidence="1">Uncharacterized protein</fullName>
    </submittedName>
</protein>
<sequence length="177" mass="20080">MSFYELTLLECCKAIWTGNVGSLECPEVIVRELVDMLLNSDKEALNDAMKDARVWLGNLILGASQKDAYKRMYDSAIYLHFSRGSPLINKACGMSLAEARASEMMSIRGEHAPLPPGRELMHHLNFRLESISPAFRYCEQLLCLRRATFQLRCTGRWSVMGSNSKDRKESRASTNRI</sequence>
<accession>A0A2N5U642</accession>
<evidence type="ECO:0000313" key="1">
    <source>
        <dbReference type="EMBL" id="PLW33199.1"/>
    </source>
</evidence>
<organism evidence="1 2">
    <name type="scientific">Puccinia coronata f. sp. avenae</name>
    <dbReference type="NCBI Taxonomy" id="200324"/>
    <lineage>
        <taxon>Eukaryota</taxon>
        <taxon>Fungi</taxon>
        <taxon>Dikarya</taxon>
        <taxon>Basidiomycota</taxon>
        <taxon>Pucciniomycotina</taxon>
        <taxon>Pucciniomycetes</taxon>
        <taxon>Pucciniales</taxon>
        <taxon>Pucciniaceae</taxon>
        <taxon>Puccinia</taxon>
    </lineage>
</organism>
<gene>
    <name evidence="1" type="ORF">PCASD_09532</name>
</gene>
<reference evidence="1 2" key="1">
    <citation type="submission" date="2017-11" db="EMBL/GenBank/DDBJ databases">
        <title>De novo assembly and phasing of dikaryotic genomes from two isolates of Puccinia coronata f. sp. avenae, the causal agent of oat crown rust.</title>
        <authorList>
            <person name="Miller M.E."/>
            <person name="Zhang Y."/>
            <person name="Omidvar V."/>
            <person name="Sperschneider J."/>
            <person name="Schwessinger B."/>
            <person name="Raley C."/>
            <person name="Palmer J.M."/>
            <person name="Garnica D."/>
            <person name="Upadhyaya N."/>
            <person name="Rathjen J."/>
            <person name="Taylor J.M."/>
            <person name="Park R.F."/>
            <person name="Dodds P.N."/>
            <person name="Hirsch C.D."/>
            <person name="Kianian S.F."/>
            <person name="Figueroa M."/>
        </authorList>
    </citation>
    <scope>NUCLEOTIDE SEQUENCE [LARGE SCALE GENOMIC DNA]</scope>
    <source>
        <strain evidence="1">12SD80</strain>
    </source>
</reference>
<dbReference type="AlphaFoldDB" id="A0A2N5U642"/>
<dbReference type="EMBL" id="PGCI01000225">
    <property type="protein sequence ID" value="PLW33199.1"/>
    <property type="molecule type" value="Genomic_DNA"/>
</dbReference>
<proteinExistence type="predicted"/>